<dbReference type="InterPro" id="IPR001452">
    <property type="entry name" value="SH3_domain"/>
</dbReference>
<dbReference type="InterPro" id="IPR036028">
    <property type="entry name" value="SH3-like_dom_sf"/>
</dbReference>
<dbReference type="Gene3D" id="2.30.42.10">
    <property type="match status" value="1"/>
</dbReference>
<dbReference type="PROSITE" id="PS50002">
    <property type="entry name" value="SH3"/>
    <property type="match status" value="1"/>
</dbReference>
<dbReference type="Pfam" id="PF00595">
    <property type="entry name" value="PDZ"/>
    <property type="match status" value="1"/>
</dbReference>
<gene>
    <name evidence="9" type="ORF">ODALV1_LOCUS26034</name>
</gene>
<feature type="domain" description="SH3" evidence="5">
    <location>
        <begin position="294"/>
        <end position="362"/>
    </location>
</feature>
<dbReference type="Gene3D" id="1.10.287.650">
    <property type="entry name" value="L27 domain"/>
    <property type="match status" value="1"/>
</dbReference>
<dbReference type="SMART" id="SM00326">
    <property type="entry name" value="SH3"/>
    <property type="match status" value="1"/>
</dbReference>
<dbReference type="InterPro" id="IPR014775">
    <property type="entry name" value="L27_C"/>
</dbReference>
<keyword evidence="2 3" id="KW-0728">SH3 domain</keyword>
<evidence type="ECO:0000259" key="8">
    <source>
        <dbReference type="PROSITE" id="PS51022"/>
    </source>
</evidence>
<dbReference type="SUPFAM" id="SSF101288">
    <property type="entry name" value="L27 domain"/>
    <property type="match status" value="1"/>
</dbReference>
<dbReference type="InterPro" id="IPR008145">
    <property type="entry name" value="GK/Ca_channel_bsu"/>
</dbReference>
<comment type="similarity">
    <text evidence="1">Belongs to the MAGUK family.</text>
</comment>
<organism evidence="9 10">
    <name type="scientific">Orchesella dallaii</name>
    <dbReference type="NCBI Taxonomy" id="48710"/>
    <lineage>
        <taxon>Eukaryota</taxon>
        <taxon>Metazoa</taxon>
        <taxon>Ecdysozoa</taxon>
        <taxon>Arthropoda</taxon>
        <taxon>Hexapoda</taxon>
        <taxon>Collembola</taxon>
        <taxon>Entomobryomorpha</taxon>
        <taxon>Entomobryoidea</taxon>
        <taxon>Orchesellidae</taxon>
        <taxon>Orchesellinae</taxon>
        <taxon>Orchesella</taxon>
    </lineage>
</organism>
<feature type="domain" description="PDZ" evidence="7">
    <location>
        <begin position="205"/>
        <end position="262"/>
    </location>
</feature>
<dbReference type="EMBL" id="CAXLJM020000108">
    <property type="protein sequence ID" value="CAL8135552.1"/>
    <property type="molecule type" value="Genomic_DNA"/>
</dbReference>
<evidence type="ECO:0000256" key="3">
    <source>
        <dbReference type="PROSITE-ProRule" id="PRU00192"/>
    </source>
</evidence>
<dbReference type="Gene3D" id="3.40.50.300">
    <property type="entry name" value="P-loop containing nucleotide triphosphate hydrolases"/>
    <property type="match status" value="1"/>
</dbReference>
<evidence type="ECO:0000313" key="10">
    <source>
        <dbReference type="Proteomes" id="UP001642540"/>
    </source>
</evidence>
<feature type="domain" description="Guanylate kinase-like" evidence="6">
    <location>
        <begin position="418"/>
        <end position="631"/>
    </location>
</feature>
<dbReference type="PROSITE" id="PS50052">
    <property type="entry name" value="GUANYLATE_KINASE_2"/>
    <property type="match status" value="1"/>
</dbReference>
<accession>A0ABP1RTM9</accession>
<reference evidence="9 10" key="1">
    <citation type="submission" date="2024-08" db="EMBL/GenBank/DDBJ databases">
        <authorList>
            <person name="Cucini C."/>
            <person name="Frati F."/>
        </authorList>
    </citation>
    <scope>NUCLEOTIDE SEQUENCE [LARGE SCALE GENOMIC DNA]</scope>
</reference>
<evidence type="ECO:0008006" key="11">
    <source>
        <dbReference type="Google" id="ProtNLM"/>
    </source>
</evidence>
<evidence type="ECO:0000259" key="5">
    <source>
        <dbReference type="PROSITE" id="PS50002"/>
    </source>
</evidence>
<evidence type="ECO:0000259" key="6">
    <source>
        <dbReference type="PROSITE" id="PS50052"/>
    </source>
</evidence>
<dbReference type="CDD" id="cd11862">
    <property type="entry name" value="SH3_MPP"/>
    <property type="match status" value="1"/>
</dbReference>
<dbReference type="InterPro" id="IPR001478">
    <property type="entry name" value="PDZ"/>
</dbReference>
<dbReference type="SUPFAM" id="SSF50156">
    <property type="entry name" value="PDZ domain-like"/>
    <property type="match status" value="1"/>
</dbReference>
<dbReference type="InterPro" id="IPR050716">
    <property type="entry name" value="MAGUK"/>
</dbReference>
<feature type="region of interest" description="Disordered" evidence="4">
    <location>
        <begin position="163"/>
        <end position="193"/>
    </location>
</feature>
<dbReference type="PROSITE" id="PS50106">
    <property type="entry name" value="PDZ"/>
    <property type="match status" value="1"/>
</dbReference>
<evidence type="ECO:0000313" key="9">
    <source>
        <dbReference type="EMBL" id="CAL8135552.1"/>
    </source>
</evidence>
<evidence type="ECO:0000256" key="1">
    <source>
        <dbReference type="ARBA" id="ARBA00007014"/>
    </source>
</evidence>
<feature type="domain" description="L27" evidence="8">
    <location>
        <begin position="106"/>
        <end position="163"/>
    </location>
</feature>
<evidence type="ECO:0000256" key="2">
    <source>
        <dbReference type="ARBA" id="ARBA00022443"/>
    </source>
</evidence>
<dbReference type="SMART" id="SM00228">
    <property type="entry name" value="PDZ"/>
    <property type="match status" value="1"/>
</dbReference>
<dbReference type="InterPro" id="IPR027417">
    <property type="entry name" value="P-loop_NTPase"/>
</dbReference>
<sequence>MCQLVKCVEFEIRSYVATFVSVQTAFSFVAPDGTIYDQGRMVYKNNEGIQFQVFSGETAFQTVREHISSLNQQNTDLIFLKSLMESPVMKHLVTVQDKLEEKLADLNPVGTGNAALANEVCQQIDRLSYRREARELLEILKSQNFKGLLEAHDHIAEQYLNKNGTETEGPWEENSTDKKMKGKGKSNMSLDSEDSNVHYAQPIRIISLRKSPTQPLGITVEEEKETGNLIVARVISGGMIDRLGLLKVGDVILEVNGVPVTSPEQLQVEVAKARGDGLQLKVGSPLVDKPAMSGRQCFMRALFTYDPKLDTLSPCKELGLSFKTGDILQIVDQSDPNWWQAKKVGENIVGIIPSRELEERRAAFVRPEADLVHSIGICGTRIARRKKKCVYQAKQNSEFDRAELILYEEVTRMPPFRRKTLVIVGTSMIARRTLKNRLINSDPNRFGTILPMTTRPPREGEEQMNTYTFVSREDFEEGIRQNKFLEFGEKDGNLYGTSVESVREVIRQGKMCIMDCNPTVLKILHNSPEFMPYVVFLQAPGAGDIQQQDAFERQHGYSSRTISFERASSIRHSSRRARTLESIASLYEEDDIRHSLEESHRLRQLYSPYFDSIFVNEDFDSTFRKVAQALDSLSTDHQWVPVTWVYQ</sequence>
<dbReference type="Pfam" id="PF00018">
    <property type="entry name" value="SH3_1"/>
    <property type="match status" value="1"/>
</dbReference>
<dbReference type="SUPFAM" id="SSF52540">
    <property type="entry name" value="P-loop containing nucleoside triphosphate hydrolases"/>
    <property type="match status" value="1"/>
</dbReference>
<dbReference type="PANTHER" id="PTHR23122">
    <property type="entry name" value="MEMBRANE-ASSOCIATED GUANYLATE KINASE MAGUK"/>
    <property type="match status" value="1"/>
</dbReference>
<dbReference type="SMART" id="SM00569">
    <property type="entry name" value="L27"/>
    <property type="match status" value="2"/>
</dbReference>
<name>A0ABP1RTM9_9HEXA</name>
<dbReference type="Gene3D" id="2.30.30.40">
    <property type="entry name" value="SH3 Domains"/>
    <property type="match status" value="1"/>
</dbReference>
<dbReference type="Pfam" id="PF00625">
    <property type="entry name" value="Guanylate_kin"/>
    <property type="match status" value="1"/>
</dbReference>
<dbReference type="InterPro" id="IPR008144">
    <property type="entry name" value="Guanylate_kin-like_dom"/>
</dbReference>
<dbReference type="InterPro" id="IPR036892">
    <property type="entry name" value="L27_dom_sf"/>
</dbReference>
<dbReference type="Proteomes" id="UP001642540">
    <property type="component" value="Unassembled WGS sequence"/>
</dbReference>
<evidence type="ECO:0000256" key="4">
    <source>
        <dbReference type="SAM" id="MobiDB-lite"/>
    </source>
</evidence>
<dbReference type="InterPro" id="IPR004172">
    <property type="entry name" value="L27_dom"/>
</dbReference>
<dbReference type="SMART" id="SM00072">
    <property type="entry name" value="GuKc"/>
    <property type="match status" value="1"/>
</dbReference>
<keyword evidence="10" id="KW-1185">Reference proteome</keyword>
<protein>
    <recommendedName>
        <fullName evidence="11">MAGUK p55 subfamily member 6</fullName>
    </recommendedName>
</protein>
<dbReference type="SUPFAM" id="SSF50044">
    <property type="entry name" value="SH3-domain"/>
    <property type="match status" value="1"/>
</dbReference>
<proteinExistence type="inferred from homology"/>
<dbReference type="Pfam" id="PF02828">
    <property type="entry name" value="L27"/>
    <property type="match status" value="1"/>
</dbReference>
<dbReference type="InterPro" id="IPR036034">
    <property type="entry name" value="PDZ_sf"/>
</dbReference>
<comment type="caution">
    <text evidence="9">The sequence shown here is derived from an EMBL/GenBank/DDBJ whole genome shotgun (WGS) entry which is preliminary data.</text>
</comment>
<dbReference type="PROSITE" id="PS51022">
    <property type="entry name" value="L27"/>
    <property type="match status" value="1"/>
</dbReference>
<evidence type="ECO:0000259" key="7">
    <source>
        <dbReference type="PROSITE" id="PS50106"/>
    </source>
</evidence>